<reference evidence="1 2" key="1">
    <citation type="submission" date="2024-01" db="EMBL/GenBank/DDBJ databases">
        <title>The genomes of 5 underutilized Papilionoideae crops provide insights into root nodulation and disease resistanc.</title>
        <authorList>
            <person name="Jiang F."/>
        </authorList>
    </citation>
    <scope>NUCLEOTIDE SEQUENCE [LARGE SCALE GENOMIC DNA]</scope>
    <source>
        <strain evidence="1">JINMINGXINNONG_FW02</strain>
        <tissue evidence="1">Leaves</tissue>
    </source>
</reference>
<name>A0AAN9Q9G9_PHACN</name>
<dbReference type="Proteomes" id="UP001374584">
    <property type="component" value="Unassembled WGS sequence"/>
</dbReference>
<gene>
    <name evidence="1" type="ORF">VNO80_31643</name>
</gene>
<dbReference type="PANTHER" id="PTHR35707">
    <property type="entry name" value="OS06G0608100 PROTEIN"/>
    <property type="match status" value="1"/>
</dbReference>
<dbReference type="AlphaFoldDB" id="A0AAN9Q9G9"/>
<evidence type="ECO:0000313" key="1">
    <source>
        <dbReference type="EMBL" id="KAK7327276.1"/>
    </source>
</evidence>
<organism evidence="1 2">
    <name type="scientific">Phaseolus coccineus</name>
    <name type="common">Scarlet runner bean</name>
    <name type="synonym">Phaseolus multiflorus</name>
    <dbReference type="NCBI Taxonomy" id="3886"/>
    <lineage>
        <taxon>Eukaryota</taxon>
        <taxon>Viridiplantae</taxon>
        <taxon>Streptophyta</taxon>
        <taxon>Embryophyta</taxon>
        <taxon>Tracheophyta</taxon>
        <taxon>Spermatophyta</taxon>
        <taxon>Magnoliopsida</taxon>
        <taxon>eudicotyledons</taxon>
        <taxon>Gunneridae</taxon>
        <taxon>Pentapetalae</taxon>
        <taxon>rosids</taxon>
        <taxon>fabids</taxon>
        <taxon>Fabales</taxon>
        <taxon>Fabaceae</taxon>
        <taxon>Papilionoideae</taxon>
        <taxon>50 kb inversion clade</taxon>
        <taxon>NPAAA clade</taxon>
        <taxon>indigoferoid/millettioid clade</taxon>
        <taxon>Phaseoleae</taxon>
        <taxon>Phaseolus</taxon>
    </lineage>
</organism>
<evidence type="ECO:0000313" key="2">
    <source>
        <dbReference type="Proteomes" id="UP001374584"/>
    </source>
</evidence>
<sequence>MQITSSLLSNLLDVVEEVQSARIEIRNLVDAKFYAHSVQRLDLQLSFIDFHSGRKVKAIFDMTSLKCGVYPSGLVPYEIFDSSGGEEKSLPSSLAHEIRTATERARDGYSRITKLCRCISHAVHSASSKTR</sequence>
<dbReference type="PANTHER" id="PTHR35707:SF1">
    <property type="entry name" value="SPC7 KINETOCHORE PROTEIN DOMAIN-CONTAINING PROTEIN"/>
    <property type="match status" value="1"/>
</dbReference>
<protein>
    <submittedName>
        <fullName evidence="1">Uncharacterized protein</fullName>
    </submittedName>
</protein>
<dbReference type="EMBL" id="JAYMYR010000017">
    <property type="protein sequence ID" value="KAK7327276.1"/>
    <property type="molecule type" value="Genomic_DNA"/>
</dbReference>
<comment type="caution">
    <text evidence="1">The sequence shown here is derived from an EMBL/GenBank/DDBJ whole genome shotgun (WGS) entry which is preliminary data.</text>
</comment>
<keyword evidence="2" id="KW-1185">Reference proteome</keyword>
<proteinExistence type="predicted"/>
<accession>A0AAN9Q9G9</accession>